<evidence type="ECO:0000256" key="1">
    <source>
        <dbReference type="ARBA" id="ARBA00022603"/>
    </source>
</evidence>
<keyword evidence="4" id="KW-0680">Restriction system</keyword>
<comment type="catalytic activity">
    <reaction evidence="5 8">
        <text>a 2'-deoxycytidine in DNA + S-adenosyl-L-methionine = a 5-methyl-2'-deoxycytidine in DNA + S-adenosyl-L-homocysteine + H(+)</text>
        <dbReference type="Rhea" id="RHEA:13681"/>
        <dbReference type="Rhea" id="RHEA-COMP:11369"/>
        <dbReference type="Rhea" id="RHEA-COMP:11370"/>
        <dbReference type="ChEBI" id="CHEBI:15378"/>
        <dbReference type="ChEBI" id="CHEBI:57856"/>
        <dbReference type="ChEBI" id="CHEBI:59789"/>
        <dbReference type="ChEBI" id="CHEBI:85452"/>
        <dbReference type="ChEBI" id="CHEBI:85454"/>
        <dbReference type="EC" id="2.1.1.37"/>
    </reaction>
</comment>
<keyword evidence="1 6" id="KW-0489">Methyltransferase</keyword>
<dbReference type="Proteomes" id="UP000013190">
    <property type="component" value="Unassembled WGS sequence"/>
</dbReference>
<evidence type="ECO:0000256" key="5">
    <source>
        <dbReference type="ARBA" id="ARBA00047422"/>
    </source>
</evidence>
<protein>
    <recommendedName>
        <fullName evidence="8">Cytosine-specific methyltransferase</fullName>
        <ecNumber evidence="8">2.1.1.37</ecNumber>
    </recommendedName>
</protein>
<dbReference type="PANTHER" id="PTHR46098:SF1">
    <property type="entry name" value="TRNA (CYTOSINE(38)-C(5))-METHYLTRANSFERASE"/>
    <property type="match status" value="1"/>
</dbReference>
<feature type="active site" evidence="6">
    <location>
        <position position="92"/>
    </location>
</feature>
<organism evidence="9 10">
    <name type="scientific">Acinetobacter modestus</name>
    <dbReference type="NCBI Taxonomy" id="1776740"/>
    <lineage>
        <taxon>Bacteria</taxon>
        <taxon>Pseudomonadati</taxon>
        <taxon>Pseudomonadota</taxon>
        <taxon>Gammaproteobacteria</taxon>
        <taxon>Moraxellales</taxon>
        <taxon>Moraxellaceae</taxon>
        <taxon>Acinetobacter</taxon>
    </lineage>
</organism>
<gene>
    <name evidence="9" type="ORF">F992_00693</name>
</gene>
<dbReference type="InterPro" id="IPR001525">
    <property type="entry name" value="C5_MeTfrase"/>
</dbReference>
<dbReference type="PANTHER" id="PTHR46098">
    <property type="entry name" value="TRNA (CYTOSINE(38)-C(5))-METHYLTRANSFERASE"/>
    <property type="match status" value="1"/>
</dbReference>
<keyword evidence="3 6" id="KW-0949">S-adenosyl-L-methionine</keyword>
<dbReference type="RefSeq" id="WP_004659865.1">
    <property type="nucleotide sequence ID" value="NZ_BMDV01000003.1"/>
</dbReference>
<evidence type="ECO:0000313" key="10">
    <source>
        <dbReference type="Proteomes" id="UP000013190"/>
    </source>
</evidence>
<dbReference type="InterPro" id="IPR019062">
    <property type="entry name" value="Restrct_endonuc_II_HpaII"/>
</dbReference>
<dbReference type="InterPro" id="IPR018117">
    <property type="entry name" value="C5_DNA_meth_AS"/>
</dbReference>
<name>A0ABN0JR71_9GAMM</name>
<dbReference type="PRINTS" id="PR00105">
    <property type="entry name" value="C5METTRFRASE"/>
</dbReference>
<evidence type="ECO:0000313" key="9">
    <source>
        <dbReference type="EMBL" id="ENU27865.1"/>
    </source>
</evidence>
<dbReference type="InterPro" id="IPR031303">
    <property type="entry name" value="C5_meth_CS"/>
</dbReference>
<keyword evidence="2 6" id="KW-0808">Transferase</keyword>
<evidence type="ECO:0000256" key="8">
    <source>
        <dbReference type="RuleBase" id="RU000417"/>
    </source>
</evidence>
<evidence type="ECO:0000256" key="4">
    <source>
        <dbReference type="ARBA" id="ARBA00022747"/>
    </source>
</evidence>
<dbReference type="NCBIfam" id="TIGR00675">
    <property type="entry name" value="dcm"/>
    <property type="match status" value="1"/>
</dbReference>
<reference evidence="10" key="1">
    <citation type="submission" date="2013-02" db="EMBL/GenBank/DDBJ databases">
        <title>The Genome Sequence of Acinetobacter sp. NIPH 236.</title>
        <authorList>
            <consortium name="The Broad Institute Genome Sequencing Platform"/>
            <consortium name="The Broad Institute Genome Sequencing Center for Infectious Disease"/>
            <person name="Cerqueira G."/>
            <person name="Feldgarden M."/>
            <person name="Courvalin P."/>
            <person name="Perichon B."/>
            <person name="Grillot-Courvalin C."/>
            <person name="Clermont D."/>
            <person name="Rocha E."/>
            <person name="Yoon E.-J."/>
            <person name="Nemec A."/>
            <person name="Walker B."/>
            <person name="Young S.K."/>
            <person name="Zeng Q."/>
            <person name="Gargeya S."/>
            <person name="Fitzgerald M."/>
            <person name="Haas B."/>
            <person name="Abouelleil A."/>
            <person name="Alvarado L."/>
            <person name="Arachchi H.M."/>
            <person name="Berlin A.M."/>
            <person name="Chapman S.B."/>
            <person name="Dewar J."/>
            <person name="Goldberg J."/>
            <person name="Griggs A."/>
            <person name="Gujja S."/>
            <person name="Hansen M."/>
            <person name="Howarth C."/>
            <person name="Imamovic A."/>
            <person name="Larimer J."/>
            <person name="McCowan C."/>
            <person name="Murphy C."/>
            <person name="Neiman D."/>
            <person name="Pearson M."/>
            <person name="Priest M."/>
            <person name="Roberts A."/>
            <person name="Saif S."/>
            <person name="Shea T."/>
            <person name="Sisk P."/>
            <person name="Sykes S."/>
            <person name="Wortman J."/>
            <person name="Nusbaum C."/>
            <person name="Birren B."/>
        </authorList>
    </citation>
    <scope>NUCLEOTIDE SEQUENCE [LARGE SCALE GENOMIC DNA]</scope>
    <source>
        <strain evidence="10">NIPH 236</strain>
    </source>
</reference>
<sequence>MPEFQNLEFDLSENFFLQNFKFIDLFAGIGGFHLALEQLGGTCVFASEKDEYAKKTYLANHQIDPNFFNDDIRKVAPLEIPDHDILCAGFPCQPFSVAGKQKGFEDGDNSERGNLFFSILDILEAKRPKAFILENVRNLEKHDDGRTLQTIIQELKDLGYSIDYKILKASDFNVPQHRPRIFLVGFDLSQINYPKTFDFPSPIPLKKTMSDIFEGKCHREVGFTLRVGGKGSGIHDRRNWDCYLVNGQERRIGIKEGKRMMGLPEVFNFPVSNTQAMKQLGNSVCVDVVRAVATNVIKYINVNTKNESEMAGQNKGELSEAYTLLKVIHDQFIKYADKNGLPSNDSICVTTIDLKERDLKLDEYEPIISFIKDGILHEIPISQFVSQIELEQIVNEIKGIKATSSSQILDMKKDILGIKHFKADSYKKADLSMSFISYPEKESYFKQGTSIKSHLGANPTLLNASGSTNFVYSIENLSKSDLEEICNSTQYIDEKGKNKILIKDRIQSIFQRGGRLEFLHCENPTYATSLESVDSRMDEILADALISYYNREITKLSEYKGNIISQLAAHNRLKDFIRYTMFGIFPNKAWDGTCTANGVILVEGTSGQIVFFHITKEDVLKEYFFSRSYFETASLSRNRFGQVYFENGKPCIKLNLQIRLSPNA</sequence>
<evidence type="ECO:0000256" key="2">
    <source>
        <dbReference type="ARBA" id="ARBA00022679"/>
    </source>
</evidence>
<reference evidence="9 10" key="2">
    <citation type="journal article" date="2016" name="Int. J. Syst. Evol. Microbiol.">
        <title>Taxonomy of haemolytic and/or proteolytic strains of the genus Acinetobacter with the proposal of Acinetobacter courvalinii sp. nov. (genomic species 14 sensu Bouvet &amp; Jeanjean), Acinetobacter dispersus sp. nov. (genomic species 17), Acinetobacter modestus sp. nov., Acinetobacter proteolyticus sp. nov. and Acinetobacter vivianii sp. nov.</title>
        <authorList>
            <person name="Nemec A."/>
            <person name="Radolfova-Krizova L."/>
            <person name="Maixnerova M."/>
            <person name="Vrestiakova E."/>
            <person name="Jezek P."/>
            <person name="Sedo O."/>
        </authorList>
    </citation>
    <scope>NUCLEOTIDE SEQUENCE [LARGE SCALE GENOMIC DNA]</scope>
    <source>
        <strain evidence="9 10">NIPH 236</strain>
    </source>
</reference>
<comment type="similarity">
    <text evidence="6 7">Belongs to the class I-like SAM-binding methyltransferase superfamily. C5-methyltransferase family.</text>
</comment>
<dbReference type="PROSITE" id="PS00095">
    <property type="entry name" value="C5_MTASE_2"/>
    <property type="match status" value="1"/>
</dbReference>
<proteinExistence type="inferred from homology"/>
<dbReference type="SUPFAM" id="SSF53335">
    <property type="entry name" value="S-adenosyl-L-methionine-dependent methyltransferases"/>
    <property type="match status" value="1"/>
</dbReference>
<dbReference type="Gene3D" id="3.40.50.150">
    <property type="entry name" value="Vaccinia Virus protein VP39"/>
    <property type="match status" value="1"/>
</dbReference>
<dbReference type="EC" id="2.1.1.37" evidence="8"/>
<dbReference type="PROSITE" id="PS51679">
    <property type="entry name" value="SAM_MT_C5"/>
    <property type="match status" value="1"/>
</dbReference>
<dbReference type="InterPro" id="IPR029063">
    <property type="entry name" value="SAM-dependent_MTases_sf"/>
</dbReference>
<dbReference type="Gene3D" id="3.90.120.10">
    <property type="entry name" value="DNA Methylase, subunit A, domain 2"/>
    <property type="match status" value="1"/>
</dbReference>
<keyword evidence="10" id="KW-1185">Reference proteome</keyword>
<dbReference type="PROSITE" id="PS00094">
    <property type="entry name" value="C5_MTASE_1"/>
    <property type="match status" value="1"/>
</dbReference>
<evidence type="ECO:0000256" key="6">
    <source>
        <dbReference type="PROSITE-ProRule" id="PRU01016"/>
    </source>
</evidence>
<dbReference type="Pfam" id="PF09561">
    <property type="entry name" value="RE_HpaII"/>
    <property type="match status" value="1"/>
</dbReference>
<dbReference type="InterPro" id="IPR050750">
    <property type="entry name" value="C5-MTase"/>
</dbReference>
<evidence type="ECO:0000256" key="7">
    <source>
        <dbReference type="RuleBase" id="RU000416"/>
    </source>
</evidence>
<dbReference type="EMBL" id="APOJ01000016">
    <property type="protein sequence ID" value="ENU27865.1"/>
    <property type="molecule type" value="Genomic_DNA"/>
</dbReference>
<accession>A0ABN0JR71</accession>
<evidence type="ECO:0000256" key="3">
    <source>
        <dbReference type="ARBA" id="ARBA00022691"/>
    </source>
</evidence>
<dbReference type="Pfam" id="PF00145">
    <property type="entry name" value="DNA_methylase"/>
    <property type="match status" value="2"/>
</dbReference>
<dbReference type="GeneID" id="92836989"/>
<dbReference type="CDD" id="cd00315">
    <property type="entry name" value="Cyt_C5_DNA_methylase"/>
    <property type="match status" value="1"/>
</dbReference>
<comment type="caution">
    <text evidence="9">The sequence shown here is derived from an EMBL/GenBank/DDBJ whole genome shotgun (WGS) entry which is preliminary data.</text>
</comment>